<evidence type="ECO:0000313" key="2">
    <source>
        <dbReference type="EMBL" id="MVN90365.1"/>
    </source>
</evidence>
<evidence type="ECO:0000313" key="3">
    <source>
        <dbReference type="Proteomes" id="UP000434850"/>
    </source>
</evidence>
<organism evidence="2 3">
    <name type="scientific">Mucilaginibacter aquatilis</name>
    <dbReference type="NCBI Taxonomy" id="1517760"/>
    <lineage>
        <taxon>Bacteria</taxon>
        <taxon>Pseudomonadati</taxon>
        <taxon>Bacteroidota</taxon>
        <taxon>Sphingobacteriia</taxon>
        <taxon>Sphingobacteriales</taxon>
        <taxon>Sphingobacteriaceae</taxon>
        <taxon>Mucilaginibacter</taxon>
    </lineage>
</organism>
<dbReference type="AlphaFoldDB" id="A0A6I4I589"/>
<evidence type="ECO:0000256" key="1">
    <source>
        <dbReference type="SAM" id="Phobius"/>
    </source>
</evidence>
<name>A0A6I4I589_9SPHI</name>
<keyword evidence="1" id="KW-0472">Membrane</keyword>
<gene>
    <name evidence="2" type="ORF">GO816_04425</name>
</gene>
<comment type="caution">
    <text evidence="2">The sequence shown here is derived from an EMBL/GenBank/DDBJ whole genome shotgun (WGS) entry which is preliminary data.</text>
</comment>
<proteinExistence type="predicted"/>
<keyword evidence="1" id="KW-0812">Transmembrane</keyword>
<dbReference type="Proteomes" id="UP000434850">
    <property type="component" value="Unassembled WGS sequence"/>
</dbReference>
<dbReference type="Pfam" id="PF14093">
    <property type="entry name" value="DUF4271"/>
    <property type="match status" value="1"/>
</dbReference>
<feature type="transmembrane region" description="Helical" evidence="1">
    <location>
        <begin position="136"/>
        <end position="155"/>
    </location>
</feature>
<feature type="transmembrane region" description="Helical" evidence="1">
    <location>
        <begin position="287"/>
        <end position="305"/>
    </location>
</feature>
<feature type="transmembrane region" description="Helical" evidence="1">
    <location>
        <begin position="185"/>
        <end position="205"/>
    </location>
</feature>
<dbReference type="EMBL" id="WQLA01000001">
    <property type="protein sequence ID" value="MVN90365.1"/>
    <property type="molecule type" value="Genomic_DNA"/>
</dbReference>
<feature type="transmembrane region" description="Helical" evidence="1">
    <location>
        <begin position="211"/>
        <end position="238"/>
    </location>
</feature>
<reference evidence="2 3" key="1">
    <citation type="submission" date="2019-12" db="EMBL/GenBank/DDBJ databases">
        <title>Mucilaginibacter sp. HME9299 genome sequencing and assembly.</title>
        <authorList>
            <person name="Kang H."/>
            <person name="Kim H."/>
            <person name="Joh K."/>
        </authorList>
    </citation>
    <scope>NUCLEOTIDE SEQUENCE [LARGE SCALE GENOMIC DNA]</scope>
    <source>
        <strain evidence="2 3">HME9299</strain>
    </source>
</reference>
<dbReference type="InterPro" id="IPR025367">
    <property type="entry name" value="DUF4271"/>
</dbReference>
<feature type="transmembrane region" description="Helical" evidence="1">
    <location>
        <begin position="258"/>
        <end position="281"/>
    </location>
</feature>
<accession>A0A6I4I589</accession>
<feature type="transmembrane region" description="Helical" evidence="1">
    <location>
        <begin position="317"/>
        <end position="338"/>
    </location>
</feature>
<dbReference type="OrthoDB" id="1494583at2"/>
<keyword evidence="3" id="KW-1185">Reference proteome</keyword>
<dbReference type="PROSITE" id="PS51257">
    <property type="entry name" value="PROKAR_LIPOPROTEIN"/>
    <property type="match status" value="1"/>
</dbReference>
<protein>
    <submittedName>
        <fullName evidence="2">DUF4271 domain-containing protein</fullName>
    </submittedName>
</protein>
<feature type="transmembrane region" description="Helical" evidence="1">
    <location>
        <begin position="7"/>
        <end position="34"/>
    </location>
</feature>
<keyword evidence="1" id="KW-1133">Transmembrane helix</keyword>
<sequence length="343" mass="39564">MLKHLQLFYIFAAVLRNILLYFIFFTGSCLSAFAQTDSSELYTQPDTVQQPRIYKPKPAAAGLLDSVANALAAREYFVGDSLSKIFIVKPDSLRHNKFYDTLLETQFYSDYGFIRQPGKLKSQLREGSARRTRDQWVIVIIVALLVYTAILNRAMSKDVKSVVQSFYNTRVLTQISREDSLLNSWAFVGLFILFGFTFGLFIYQLTQYYEVYYSISGIQLFVSFALLILVLFAVKLFILRFLGFVFKNSRLVDEYISILYLTYFNITFVFLPVSLCFSLLAAAYIPYILTGAFALVVVIFVWQYLRSSVNIISNIRFHKFYLFTYLCALEICPILILIKALNN</sequence>